<name>A0A2P2P098_RHIMU</name>
<sequence>MIGPSLATNSKYQKSRTGTESFKA</sequence>
<reference evidence="2" key="1">
    <citation type="submission" date="2018-02" db="EMBL/GenBank/DDBJ databases">
        <title>Rhizophora mucronata_Transcriptome.</title>
        <authorList>
            <person name="Meera S.P."/>
            <person name="Sreeshan A."/>
            <person name="Augustine A."/>
        </authorList>
    </citation>
    <scope>NUCLEOTIDE SEQUENCE</scope>
    <source>
        <tissue evidence="2">Leaf</tissue>
    </source>
</reference>
<organism evidence="2">
    <name type="scientific">Rhizophora mucronata</name>
    <name type="common">Asiatic mangrove</name>
    <dbReference type="NCBI Taxonomy" id="61149"/>
    <lineage>
        <taxon>Eukaryota</taxon>
        <taxon>Viridiplantae</taxon>
        <taxon>Streptophyta</taxon>
        <taxon>Embryophyta</taxon>
        <taxon>Tracheophyta</taxon>
        <taxon>Spermatophyta</taxon>
        <taxon>Magnoliopsida</taxon>
        <taxon>eudicotyledons</taxon>
        <taxon>Gunneridae</taxon>
        <taxon>Pentapetalae</taxon>
        <taxon>rosids</taxon>
        <taxon>fabids</taxon>
        <taxon>Malpighiales</taxon>
        <taxon>Rhizophoraceae</taxon>
        <taxon>Rhizophora</taxon>
    </lineage>
</organism>
<evidence type="ECO:0000313" key="2">
    <source>
        <dbReference type="EMBL" id="MBX48170.1"/>
    </source>
</evidence>
<accession>A0A2P2P098</accession>
<proteinExistence type="predicted"/>
<dbReference type="AlphaFoldDB" id="A0A2P2P098"/>
<dbReference type="EMBL" id="GGEC01067686">
    <property type="protein sequence ID" value="MBX48170.1"/>
    <property type="molecule type" value="Transcribed_RNA"/>
</dbReference>
<evidence type="ECO:0000256" key="1">
    <source>
        <dbReference type="SAM" id="MobiDB-lite"/>
    </source>
</evidence>
<feature type="region of interest" description="Disordered" evidence="1">
    <location>
        <begin position="1"/>
        <end position="24"/>
    </location>
</feature>
<protein>
    <submittedName>
        <fullName evidence="2">Uncharacterized protein</fullName>
    </submittedName>
</protein>